<dbReference type="KEGG" id="dfi:AXF13_01110"/>
<protein>
    <submittedName>
        <fullName evidence="1">Uncharacterized protein</fullName>
    </submittedName>
</protein>
<evidence type="ECO:0000313" key="1">
    <source>
        <dbReference type="EMBL" id="AMD88825.1"/>
    </source>
</evidence>
<name>A0A0X8JHB3_9BACT</name>
<dbReference type="Proteomes" id="UP000069241">
    <property type="component" value="Chromosome"/>
</dbReference>
<dbReference type="AlphaFoldDB" id="A0A0X8JHB3"/>
<keyword evidence="2" id="KW-1185">Reference proteome</keyword>
<organism evidence="1 2">
    <name type="scientific">Desulfovibrio fairfieldensis</name>
    <dbReference type="NCBI Taxonomy" id="44742"/>
    <lineage>
        <taxon>Bacteria</taxon>
        <taxon>Pseudomonadati</taxon>
        <taxon>Thermodesulfobacteriota</taxon>
        <taxon>Desulfovibrionia</taxon>
        <taxon>Desulfovibrionales</taxon>
        <taxon>Desulfovibrionaceae</taxon>
        <taxon>Desulfovibrio</taxon>
    </lineage>
</organism>
<proteinExistence type="predicted"/>
<evidence type="ECO:0000313" key="2">
    <source>
        <dbReference type="Proteomes" id="UP000069241"/>
    </source>
</evidence>
<gene>
    <name evidence="1" type="ORF">AXF13_01110</name>
</gene>
<dbReference type="RefSeq" id="WP_008686285.1">
    <property type="nucleotide sequence ID" value="NZ_CP014229.1"/>
</dbReference>
<dbReference type="EMBL" id="CP014229">
    <property type="protein sequence ID" value="AMD88825.1"/>
    <property type="molecule type" value="Genomic_DNA"/>
</dbReference>
<sequence length="77" mass="8366">MEHNNVKPVDITENVLTMLGRKMSSGRDLTMSERLMAMTATAQTTSNRYGPGPADMVVQQPELPETVKGVLANFTGV</sequence>
<accession>A0A0X8JHB3</accession>
<reference evidence="2" key="1">
    <citation type="submission" date="2016-02" db="EMBL/GenBank/DDBJ databases">
        <authorList>
            <person name="Holder M.E."/>
            <person name="Ajami N.J."/>
            <person name="Petrosino J.F."/>
        </authorList>
    </citation>
    <scope>NUCLEOTIDE SEQUENCE [LARGE SCALE GENOMIC DNA]</scope>
    <source>
        <strain evidence="2">CCUG 45958</strain>
    </source>
</reference>